<comment type="caution">
    <text evidence="2">The sequence shown here is derived from an EMBL/GenBank/DDBJ whole genome shotgun (WGS) entry which is preliminary data.</text>
</comment>
<name>A0AAD8Q447_9PEZI</name>
<dbReference type="RefSeq" id="XP_060416505.1">
    <property type="nucleotide sequence ID" value="XM_060550612.1"/>
</dbReference>
<sequence length="85" mass="9486">MLTLWYFLAVQLLSLSCRLLLIGDMCLSPPEVLQVSRPALPKDTCRLHNTDMPSQAQAGNVILVKMERQVPLLLDHHPLLPSTPS</sequence>
<protein>
    <recommendedName>
        <fullName evidence="4">Secreted protein</fullName>
    </recommendedName>
</protein>
<evidence type="ECO:0000313" key="2">
    <source>
        <dbReference type="EMBL" id="KAK1595493.1"/>
    </source>
</evidence>
<keyword evidence="3" id="KW-1185">Reference proteome</keyword>
<evidence type="ECO:0008006" key="4">
    <source>
        <dbReference type="Google" id="ProtNLM"/>
    </source>
</evidence>
<accession>A0AAD8Q447</accession>
<dbReference type="Proteomes" id="UP001230504">
    <property type="component" value="Unassembled WGS sequence"/>
</dbReference>
<feature type="signal peptide" evidence="1">
    <location>
        <begin position="1"/>
        <end position="16"/>
    </location>
</feature>
<dbReference type="GeneID" id="85434852"/>
<proteinExistence type="predicted"/>
<evidence type="ECO:0000256" key="1">
    <source>
        <dbReference type="SAM" id="SignalP"/>
    </source>
</evidence>
<organism evidence="2 3">
    <name type="scientific">Colletotrichum navitas</name>
    <dbReference type="NCBI Taxonomy" id="681940"/>
    <lineage>
        <taxon>Eukaryota</taxon>
        <taxon>Fungi</taxon>
        <taxon>Dikarya</taxon>
        <taxon>Ascomycota</taxon>
        <taxon>Pezizomycotina</taxon>
        <taxon>Sordariomycetes</taxon>
        <taxon>Hypocreomycetidae</taxon>
        <taxon>Glomerellales</taxon>
        <taxon>Glomerellaceae</taxon>
        <taxon>Colletotrichum</taxon>
        <taxon>Colletotrichum graminicola species complex</taxon>
    </lineage>
</organism>
<keyword evidence="1" id="KW-0732">Signal</keyword>
<evidence type="ECO:0000313" key="3">
    <source>
        <dbReference type="Proteomes" id="UP001230504"/>
    </source>
</evidence>
<dbReference type="AlphaFoldDB" id="A0AAD8Q447"/>
<dbReference type="EMBL" id="JAHLJV010000015">
    <property type="protein sequence ID" value="KAK1595493.1"/>
    <property type="molecule type" value="Genomic_DNA"/>
</dbReference>
<feature type="chain" id="PRO_5042258217" description="Secreted protein" evidence="1">
    <location>
        <begin position="17"/>
        <end position="85"/>
    </location>
</feature>
<reference evidence="2" key="1">
    <citation type="submission" date="2021-06" db="EMBL/GenBank/DDBJ databases">
        <title>Comparative genomics, transcriptomics and evolutionary studies reveal genomic signatures of adaptation to plant cell wall in hemibiotrophic fungi.</title>
        <authorList>
            <consortium name="DOE Joint Genome Institute"/>
            <person name="Baroncelli R."/>
            <person name="Diaz J.F."/>
            <person name="Benocci T."/>
            <person name="Peng M."/>
            <person name="Battaglia E."/>
            <person name="Haridas S."/>
            <person name="Andreopoulos W."/>
            <person name="Labutti K."/>
            <person name="Pangilinan J."/>
            <person name="Floch G.L."/>
            <person name="Makela M.R."/>
            <person name="Henrissat B."/>
            <person name="Grigoriev I.V."/>
            <person name="Crouch J.A."/>
            <person name="De Vries R.P."/>
            <person name="Sukno S.A."/>
            <person name="Thon M.R."/>
        </authorList>
    </citation>
    <scope>NUCLEOTIDE SEQUENCE</scope>
    <source>
        <strain evidence="2">CBS 125086</strain>
    </source>
</reference>
<gene>
    <name evidence="2" type="ORF">LY79DRAFT_100268</name>
</gene>